<dbReference type="PIRSF" id="PIRSF020269">
    <property type="entry name" value="DUF1121"/>
    <property type="match status" value="1"/>
</dbReference>
<gene>
    <name evidence="2" type="ORF">HZI73_13745</name>
</gene>
<protein>
    <submittedName>
        <fullName evidence="2">Lactate utilization protein</fullName>
    </submittedName>
</protein>
<evidence type="ECO:0000259" key="1">
    <source>
        <dbReference type="Pfam" id="PF02589"/>
    </source>
</evidence>
<feature type="domain" description="LUD" evidence="1">
    <location>
        <begin position="15"/>
        <end position="206"/>
    </location>
</feature>
<name>A0A8J8MKQ2_9FIRM</name>
<dbReference type="SUPFAM" id="SSF100950">
    <property type="entry name" value="NagB/RpiA/CoA transferase-like"/>
    <property type="match status" value="1"/>
</dbReference>
<dbReference type="KEGG" id="vpy:HZI73_13745"/>
<dbReference type="Proteomes" id="UP000683246">
    <property type="component" value="Chromosome"/>
</dbReference>
<dbReference type="RefSeq" id="WP_212693964.1">
    <property type="nucleotide sequence ID" value="NZ_CP058649.1"/>
</dbReference>
<proteinExistence type="predicted"/>
<evidence type="ECO:0000313" key="2">
    <source>
        <dbReference type="EMBL" id="QUI23284.1"/>
    </source>
</evidence>
<sequence length="213" mass="24028">MTNKYVKWKNKLKAKKMVEILNSKGYDAVYAQDLDEAKACILNYIEKGASIALGGSETLNAMGLVEHFSNGEYQLFKRYSQPNWQETVNVYRQSMLADYLVTGCNAITRNGELVNRDSSGNRAAGIVFGPKHVVMAVGVNKFVDTLDDAFKRLRDIAPMNCERVGHETPCRETGECSDCQIQARMCNYTTIVHNGRKFENHYFIVVIPEHVGF</sequence>
<dbReference type="InterPro" id="IPR037171">
    <property type="entry name" value="NagB/RpiA_transferase-like"/>
</dbReference>
<dbReference type="Pfam" id="PF02589">
    <property type="entry name" value="LUD_dom"/>
    <property type="match status" value="1"/>
</dbReference>
<dbReference type="AlphaFoldDB" id="A0A8J8MKQ2"/>
<dbReference type="PANTHER" id="PTHR36179">
    <property type="entry name" value="LUD_DOM DOMAIN-CONTAINING PROTEIN"/>
    <property type="match status" value="1"/>
</dbReference>
<reference evidence="2" key="1">
    <citation type="submission" date="2020-07" db="EMBL/GenBank/DDBJ databases">
        <title>Vallitalea pronyensis genome.</title>
        <authorList>
            <person name="Postec A."/>
        </authorList>
    </citation>
    <scope>NUCLEOTIDE SEQUENCE</scope>
    <source>
        <strain evidence="2">FatNI3</strain>
    </source>
</reference>
<accession>A0A8J8MKQ2</accession>
<evidence type="ECO:0000313" key="3">
    <source>
        <dbReference type="Proteomes" id="UP000683246"/>
    </source>
</evidence>
<organism evidence="2 3">
    <name type="scientific">Vallitalea pronyensis</name>
    <dbReference type="NCBI Taxonomy" id="1348613"/>
    <lineage>
        <taxon>Bacteria</taxon>
        <taxon>Bacillati</taxon>
        <taxon>Bacillota</taxon>
        <taxon>Clostridia</taxon>
        <taxon>Lachnospirales</taxon>
        <taxon>Vallitaleaceae</taxon>
        <taxon>Vallitalea</taxon>
    </lineage>
</organism>
<dbReference type="PANTHER" id="PTHR36179:SF2">
    <property type="entry name" value="LUD DOMAIN-CONTAINING PROTEIN"/>
    <property type="match status" value="1"/>
</dbReference>
<dbReference type="InterPro" id="IPR009501">
    <property type="entry name" value="UCP020269"/>
</dbReference>
<dbReference type="Gene3D" id="3.40.50.10420">
    <property type="entry name" value="NagB/RpiA/CoA transferase-like"/>
    <property type="match status" value="1"/>
</dbReference>
<keyword evidence="3" id="KW-1185">Reference proteome</keyword>
<dbReference type="InterPro" id="IPR003741">
    <property type="entry name" value="LUD_dom"/>
</dbReference>
<dbReference type="InterPro" id="IPR024185">
    <property type="entry name" value="FTHF_cligase-like_sf"/>
</dbReference>
<dbReference type="EMBL" id="CP058649">
    <property type="protein sequence ID" value="QUI23284.1"/>
    <property type="molecule type" value="Genomic_DNA"/>
</dbReference>